<evidence type="ECO:0000313" key="4">
    <source>
        <dbReference type="Proteomes" id="UP000298595"/>
    </source>
</evidence>
<dbReference type="Pfam" id="PF07484">
    <property type="entry name" value="Collar"/>
    <property type="match status" value="1"/>
</dbReference>
<dbReference type="InterPro" id="IPR037053">
    <property type="entry name" value="Phage_tail_collar_dom_sf"/>
</dbReference>
<keyword evidence="1" id="KW-0732">Signal</keyword>
<dbReference type="Proteomes" id="UP000298595">
    <property type="component" value="Chromosome"/>
</dbReference>
<accession>A0A4D8PL44</accession>
<dbReference type="AlphaFoldDB" id="A0A4D8PL44"/>
<feature type="signal peptide" evidence="1">
    <location>
        <begin position="1"/>
        <end position="25"/>
    </location>
</feature>
<proteinExistence type="predicted"/>
<protein>
    <recommendedName>
        <fullName evidence="2">Phage tail collar domain-containing protein</fullName>
    </recommendedName>
</protein>
<evidence type="ECO:0000259" key="2">
    <source>
        <dbReference type="Pfam" id="PF07484"/>
    </source>
</evidence>
<gene>
    <name evidence="3" type="ORF">D3093_14060</name>
</gene>
<dbReference type="InterPro" id="IPR011083">
    <property type="entry name" value="Phage_tail_collar_dom"/>
</dbReference>
<sequence>MFRMSLPIAAAMAGGMAFFSVPAAACTSYQYTGTLCIVPFDWCPEGFAMADGQSLPIQEYQPLYAVLGTRYGGDGKTTFNLPDLRGRAVIGAGTGPGLVRTPLGQALGQQTVTLTQDQVPLKSHNHSASFAGTGAQGGTGTIVPFTGTVSVPITNGGNPVSAPTSGTVYLSTTSIDDGGAGTTIKGPYNTNAPSTSTGAKVTGTTSGTINVPFTGFTGGNVSVAAASAAASKSVSTQPPSLALNVCIALKGEWPNHP</sequence>
<feature type="chain" id="PRO_5020737130" description="Phage tail collar domain-containing protein" evidence="1">
    <location>
        <begin position="26"/>
        <end position="257"/>
    </location>
</feature>
<evidence type="ECO:0000313" key="3">
    <source>
        <dbReference type="EMBL" id="QCN96285.1"/>
    </source>
</evidence>
<dbReference type="KEGG" id="aare:D3093_14060"/>
<organism evidence="3 4">
    <name type="scientific">Azospirillum argentinense</name>
    <dbReference type="NCBI Taxonomy" id="2970906"/>
    <lineage>
        <taxon>Bacteria</taxon>
        <taxon>Pseudomonadati</taxon>
        <taxon>Pseudomonadota</taxon>
        <taxon>Alphaproteobacteria</taxon>
        <taxon>Rhodospirillales</taxon>
        <taxon>Azospirillaceae</taxon>
        <taxon>Azospirillum</taxon>
    </lineage>
</organism>
<feature type="domain" description="Phage tail collar" evidence="2">
    <location>
        <begin position="33"/>
        <end position="88"/>
    </location>
</feature>
<name>A0A4D8PL44_9PROT</name>
<dbReference type="Gene3D" id="3.90.1340.10">
    <property type="entry name" value="Phage tail collar domain"/>
    <property type="match status" value="1"/>
</dbReference>
<dbReference type="EMBL" id="CP032321">
    <property type="protein sequence ID" value="QCN96285.1"/>
    <property type="molecule type" value="Genomic_DNA"/>
</dbReference>
<dbReference type="SUPFAM" id="SSF88874">
    <property type="entry name" value="Receptor-binding domain of short tail fibre protein gp12"/>
    <property type="match status" value="1"/>
</dbReference>
<evidence type="ECO:0000256" key="1">
    <source>
        <dbReference type="SAM" id="SignalP"/>
    </source>
</evidence>
<reference evidence="3 4" key="1">
    <citation type="submission" date="2018-09" db="EMBL/GenBank/DDBJ databases">
        <title>Whole genome based analysis of evolution and adaptive divergence in Indian and Brazilian strains of Azospirillum brasilense.</title>
        <authorList>
            <person name="Singh C."/>
            <person name="Tripathi A.K."/>
        </authorList>
    </citation>
    <scope>NUCLEOTIDE SEQUENCE [LARGE SCALE GENOMIC DNA]</scope>
    <source>
        <strain evidence="3 4">MTCC4035</strain>
    </source>
</reference>